<dbReference type="OrthoDB" id="9786864at2"/>
<dbReference type="EMBL" id="BIFT01000002">
    <property type="protein sequence ID" value="GCE30477.1"/>
    <property type="molecule type" value="Genomic_DNA"/>
</dbReference>
<dbReference type="Proteomes" id="UP000287171">
    <property type="component" value="Unassembled WGS sequence"/>
</dbReference>
<dbReference type="AlphaFoldDB" id="A0A402BGW1"/>
<dbReference type="InterPro" id="IPR036291">
    <property type="entry name" value="NAD(P)-bd_dom_sf"/>
</dbReference>
<reference evidence="4" key="1">
    <citation type="submission" date="2018-12" db="EMBL/GenBank/DDBJ databases">
        <title>Tengunoibacter tsumagoiensis gen. nov., sp. nov., Dictyobacter kobayashii sp. nov., D. alpinus sp. nov., and D. joshuensis sp. nov. and description of Dictyobacteraceae fam. nov. within the order Ktedonobacterales isolated from Tengu-no-mugimeshi.</title>
        <authorList>
            <person name="Wang C.M."/>
            <person name="Zheng Y."/>
            <person name="Sakai Y."/>
            <person name="Toyoda A."/>
            <person name="Minakuchi Y."/>
            <person name="Abe K."/>
            <person name="Yokota A."/>
            <person name="Yabe S."/>
        </authorList>
    </citation>
    <scope>NUCLEOTIDE SEQUENCE [LARGE SCALE GENOMIC DNA]</scope>
    <source>
        <strain evidence="4">Uno16</strain>
    </source>
</reference>
<comment type="caution">
    <text evidence="3">The sequence shown here is derived from an EMBL/GenBank/DDBJ whole genome shotgun (WGS) entry which is preliminary data.</text>
</comment>
<proteinExistence type="predicted"/>
<evidence type="ECO:0000259" key="2">
    <source>
        <dbReference type="Pfam" id="PF03807"/>
    </source>
</evidence>
<feature type="domain" description="Pyrroline-5-carboxylate reductase catalytic N-terminal" evidence="2">
    <location>
        <begin position="7"/>
        <end position="102"/>
    </location>
</feature>
<gene>
    <name evidence="3" type="primary">mmyQ</name>
    <name evidence="3" type="ORF">KDA_59610</name>
</gene>
<dbReference type="Gene3D" id="3.40.50.720">
    <property type="entry name" value="NAD(P)-binding Rossmann-like Domain"/>
    <property type="match status" value="1"/>
</dbReference>
<evidence type="ECO:0000313" key="4">
    <source>
        <dbReference type="Proteomes" id="UP000287171"/>
    </source>
</evidence>
<dbReference type="InterPro" id="IPR051267">
    <property type="entry name" value="STEAP_metalloreductase"/>
</dbReference>
<name>A0A402BGW1_9CHLR</name>
<evidence type="ECO:0000256" key="1">
    <source>
        <dbReference type="ARBA" id="ARBA00023002"/>
    </source>
</evidence>
<dbReference type="PANTHER" id="PTHR14239">
    <property type="entry name" value="DUDULIN-RELATED"/>
    <property type="match status" value="1"/>
</dbReference>
<accession>A0A402BGW1</accession>
<dbReference type="PANTHER" id="PTHR14239:SF10">
    <property type="entry name" value="REDUCTASE"/>
    <property type="match status" value="1"/>
</dbReference>
<keyword evidence="1" id="KW-0560">Oxidoreductase</keyword>
<dbReference type="GO" id="GO:0016491">
    <property type="term" value="F:oxidoreductase activity"/>
    <property type="evidence" value="ECO:0007669"/>
    <property type="project" value="UniProtKB-KW"/>
</dbReference>
<evidence type="ECO:0000313" key="3">
    <source>
        <dbReference type="EMBL" id="GCE30477.1"/>
    </source>
</evidence>
<organism evidence="3 4">
    <name type="scientific">Dictyobacter alpinus</name>
    <dbReference type="NCBI Taxonomy" id="2014873"/>
    <lineage>
        <taxon>Bacteria</taxon>
        <taxon>Bacillati</taxon>
        <taxon>Chloroflexota</taxon>
        <taxon>Ktedonobacteria</taxon>
        <taxon>Ktedonobacterales</taxon>
        <taxon>Dictyobacteraceae</taxon>
        <taxon>Dictyobacter</taxon>
    </lineage>
</organism>
<protein>
    <recommendedName>
        <fullName evidence="2">Pyrroline-5-carboxylate reductase catalytic N-terminal domain-containing protein</fullName>
    </recommendedName>
</protein>
<dbReference type="RefSeq" id="WP_126630560.1">
    <property type="nucleotide sequence ID" value="NZ_BIFT01000002.1"/>
</dbReference>
<keyword evidence="4" id="KW-1185">Reference proteome</keyword>
<dbReference type="InterPro" id="IPR028939">
    <property type="entry name" value="P5C_Rdtase_cat_N"/>
</dbReference>
<dbReference type="SUPFAM" id="SSF51735">
    <property type="entry name" value="NAD(P)-binding Rossmann-fold domains"/>
    <property type="match status" value="1"/>
</dbReference>
<dbReference type="Pfam" id="PF03807">
    <property type="entry name" value="F420_oxidored"/>
    <property type="match status" value="1"/>
</dbReference>
<sequence>MSEKQLTIAVLGAGNIGGTLGKKWVVAGHKVHFGVNDPNGKNAQTLRADAEIGGRAAIGTTEEALEGEPDVVLIALPGSVVESVARDYATRLDGRIIIDAANRMGEDSMHNLEHFQRHAPKAHVYRAFNSLGWENFAAPNFAGIQADLFYCGPQDAAQASVEQLIADVGLNPVYLGGNEQMGLLDSIASLWFTLALAQKKGRHLAFKVLTDK</sequence>